<evidence type="ECO:0000256" key="1">
    <source>
        <dbReference type="SAM" id="MobiDB-lite"/>
    </source>
</evidence>
<feature type="compositionally biased region" description="Basic residues" evidence="1">
    <location>
        <begin position="36"/>
        <end position="46"/>
    </location>
</feature>
<dbReference type="AlphaFoldDB" id="A0AAV7VT64"/>
<proteinExistence type="predicted"/>
<evidence type="ECO:0000313" key="2">
    <source>
        <dbReference type="EMBL" id="KAJ1203946.1"/>
    </source>
</evidence>
<protein>
    <submittedName>
        <fullName evidence="2">Uncharacterized protein</fullName>
    </submittedName>
</protein>
<dbReference type="EMBL" id="JANPWB010000003">
    <property type="protein sequence ID" value="KAJ1203946.1"/>
    <property type="molecule type" value="Genomic_DNA"/>
</dbReference>
<keyword evidence="3" id="KW-1185">Reference proteome</keyword>
<feature type="region of interest" description="Disordered" evidence="1">
    <location>
        <begin position="29"/>
        <end position="54"/>
    </location>
</feature>
<accession>A0AAV7VT64</accession>
<comment type="caution">
    <text evidence="2">The sequence shown here is derived from an EMBL/GenBank/DDBJ whole genome shotgun (WGS) entry which is preliminary data.</text>
</comment>
<name>A0AAV7VT64_PLEWA</name>
<dbReference type="Proteomes" id="UP001066276">
    <property type="component" value="Chromosome 2_1"/>
</dbReference>
<gene>
    <name evidence="2" type="ORF">NDU88_007727</name>
</gene>
<reference evidence="2" key="1">
    <citation type="journal article" date="2022" name="bioRxiv">
        <title>Sequencing and chromosome-scale assembly of the giantPleurodeles waltlgenome.</title>
        <authorList>
            <person name="Brown T."/>
            <person name="Elewa A."/>
            <person name="Iarovenko S."/>
            <person name="Subramanian E."/>
            <person name="Araus A.J."/>
            <person name="Petzold A."/>
            <person name="Susuki M."/>
            <person name="Suzuki K.-i.T."/>
            <person name="Hayashi T."/>
            <person name="Toyoda A."/>
            <person name="Oliveira C."/>
            <person name="Osipova E."/>
            <person name="Leigh N.D."/>
            <person name="Simon A."/>
            <person name="Yun M.H."/>
        </authorList>
    </citation>
    <scope>NUCLEOTIDE SEQUENCE</scope>
    <source>
        <strain evidence="2">20211129_DDA</strain>
        <tissue evidence="2">Liver</tissue>
    </source>
</reference>
<evidence type="ECO:0000313" key="3">
    <source>
        <dbReference type="Proteomes" id="UP001066276"/>
    </source>
</evidence>
<organism evidence="2 3">
    <name type="scientific">Pleurodeles waltl</name>
    <name type="common">Iberian ribbed newt</name>
    <dbReference type="NCBI Taxonomy" id="8319"/>
    <lineage>
        <taxon>Eukaryota</taxon>
        <taxon>Metazoa</taxon>
        <taxon>Chordata</taxon>
        <taxon>Craniata</taxon>
        <taxon>Vertebrata</taxon>
        <taxon>Euteleostomi</taxon>
        <taxon>Amphibia</taxon>
        <taxon>Batrachia</taxon>
        <taxon>Caudata</taxon>
        <taxon>Salamandroidea</taxon>
        <taxon>Salamandridae</taxon>
        <taxon>Pleurodelinae</taxon>
        <taxon>Pleurodeles</taxon>
    </lineage>
</organism>
<sequence>MQVTPWRCRRGEQKCLTVSGAALTASKPRSDPWAFRSHKPTLHKNTRGGNLWDPMQTSAKVTVFNRKSGRGQSGAPQRAPTYRYVSKICSNTLIQLIRQAMPHCDLF</sequence>